<gene>
    <name evidence="2" type="ORF">ACFQ0R_12675</name>
</gene>
<feature type="transmembrane region" description="Helical" evidence="1">
    <location>
        <begin position="21"/>
        <end position="42"/>
    </location>
</feature>
<keyword evidence="3" id="KW-1185">Reference proteome</keyword>
<protein>
    <submittedName>
        <fullName evidence="2">Uncharacterized protein</fullName>
    </submittedName>
</protein>
<name>A0ABW3GT52_9FLAO</name>
<dbReference type="Proteomes" id="UP001597049">
    <property type="component" value="Unassembled WGS sequence"/>
</dbReference>
<evidence type="ECO:0000313" key="3">
    <source>
        <dbReference type="Proteomes" id="UP001597049"/>
    </source>
</evidence>
<keyword evidence="1" id="KW-1133">Transmembrane helix</keyword>
<keyword evidence="1" id="KW-0812">Transmembrane</keyword>
<dbReference type="EMBL" id="JBHTIV010000023">
    <property type="protein sequence ID" value="MFD0933452.1"/>
    <property type="molecule type" value="Genomic_DNA"/>
</dbReference>
<keyword evidence="1" id="KW-0472">Membrane</keyword>
<comment type="caution">
    <text evidence="2">The sequence shown here is derived from an EMBL/GenBank/DDBJ whole genome shotgun (WGS) entry which is preliminary data.</text>
</comment>
<organism evidence="2 3">
    <name type="scientific">Psychroflexus salinarum</name>
    <dbReference type="NCBI Taxonomy" id="546024"/>
    <lineage>
        <taxon>Bacteria</taxon>
        <taxon>Pseudomonadati</taxon>
        <taxon>Bacteroidota</taxon>
        <taxon>Flavobacteriia</taxon>
        <taxon>Flavobacteriales</taxon>
        <taxon>Flavobacteriaceae</taxon>
        <taxon>Psychroflexus</taxon>
    </lineage>
</organism>
<sequence>MDEKEKPSQEDLKAKLKILNAIFYAIFIIWIIFLGFIISRLITGDETTTLFIGTIPIVAILIILSQIKSKVKKEIEH</sequence>
<proteinExistence type="predicted"/>
<feature type="transmembrane region" description="Helical" evidence="1">
    <location>
        <begin position="48"/>
        <end position="67"/>
    </location>
</feature>
<dbReference type="RefSeq" id="WP_379658745.1">
    <property type="nucleotide sequence ID" value="NZ_JBHTIV010000023.1"/>
</dbReference>
<accession>A0ABW3GT52</accession>
<reference evidence="3" key="1">
    <citation type="journal article" date="2019" name="Int. J. Syst. Evol. Microbiol.">
        <title>The Global Catalogue of Microorganisms (GCM) 10K type strain sequencing project: providing services to taxonomists for standard genome sequencing and annotation.</title>
        <authorList>
            <consortium name="The Broad Institute Genomics Platform"/>
            <consortium name="The Broad Institute Genome Sequencing Center for Infectious Disease"/>
            <person name="Wu L."/>
            <person name="Ma J."/>
        </authorList>
    </citation>
    <scope>NUCLEOTIDE SEQUENCE [LARGE SCALE GENOMIC DNA]</scope>
    <source>
        <strain evidence="3">CCUG 56752</strain>
    </source>
</reference>
<evidence type="ECO:0000256" key="1">
    <source>
        <dbReference type="SAM" id="Phobius"/>
    </source>
</evidence>
<evidence type="ECO:0000313" key="2">
    <source>
        <dbReference type="EMBL" id="MFD0933452.1"/>
    </source>
</evidence>